<evidence type="ECO:0008006" key="4">
    <source>
        <dbReference type="Google" id="ProtNLM"/>
    </source>
</evidence>
<evidence type="ECO:0000313" key="2">
    <source>
        <dbReference type="EMBL" id="SIR21499.1"/>
    </source>
</evidence>
<evidence type="ECO:0000256" key="1">
    <source>
        <dbReference type="SAM" id="Phobius"/>
    </source>
</evidence>
<keyword evidence="1" id="KW-0812">Transmembrane</keyword>
<proteinExistence type="predicted"/>
<feature type="transmembrane region" description="Helical" evidence="1">
    <location>
        <begin position="169"/>
        <end position="187"/>
    </location>
</feature>
<dbReference type="OrthoDB" id="8559578at2"/>
<reference evidence="3" key="1">
    <citation type="submission" date="2017-01" db="EMBL/GenBank/DDBJ databases">
        <authorList>
            <person name="Varghese N."/>
            <person name="Submissions S."/>
        </authorList>
    </citation>
    <scope>NUCLEOTIDE SEQUENCE [LARGE SCALE GENOMIC DNA]</scope>
    <source>
        <strain evidence="3">ATCC 51758</strain>
    </source>
</reference>
<protein>
    <recommendedName>
        <fullName evidence="4">PepSY-associated TM region</fullName>
    </recommendedName>
</protein>
<keyword evidence="1" id="KW-0472">Membrane</keyword>
<evidence type="ECO:0000313" key="3">
    <source>
        <dbReference type="Proteomes" id="UP000186819"/>
    </source>
</evidence>
<dbReference type="PANTHER" id="PTHR40115:SF1">
    <property type="entry name" value="INNER MEMBRANE PROTEIN WITH PEPSY TM HELIX"/>
    <property type="match status" value="1"/>
</dbReference>
<dbReference type="InterPro" id="IPR032307">
    <property type="entry name" value="PepSY_TM-like_2"/>
</dbReference>
<dbReference type="STRING" id="34027.SAMN05421829_11184"/>
<organism evidence="2 3">
    <name type="scientific">Aromatoleum tolulyticum</name>
    <dbReference type="NCBI Taxonomy" id="34027"/>
    <lineage>
        <taxon>Bacteria</taxon>
        <taxon>Pseudomonadati</taxon>
        <taxon>Pseudomonadota</taxon>
        <taxon>Betaproteobacteria</taxon>
        <taxon>Rhodocyclales</taxon>
        <taxon>Rhodocyclaceae</taxon>
        <taxon>Aromatoleum</taxon>
    </lineage>
</organism>
<sequence length="213" mass="23113">MIHLHHRPPSHRGNSQKWLRRIHAWFGLALAAMLLLFATTGFLLNHRAEMKIPALDRKEVTQLLPIEARPADPAALAAALAPALGLDAATLKPRVEPAKAVGWGGGDIRQPERWILRADTPSETVQIDYWVGSSQAEAKRTKPNLWLYLARLHMAIGTGPAWVLLSDAAALGLAFLGLSGFWLWGRLHGSPRRLALLASGGLAVATGLAWFAG</sequence>
<dbReference type="Proteomes" id="UP000186819">
    <property type="component" value="Unassembled WGS sequence"/>
</dbReference>
<keyword evidence="1" id="KW-1133">Transmembrane helix</keyword>
<feature type="transmembrane region" description="Helical" evidence="1">
    <location>
        <begin position="22"/>
        <end position="44"/>
    </location>
</feature>
<dbReference type="PANTHER" id="PTHR40115">
    <property type="entry name" value="INNER MEMBRANE PROTEIN WITH PEPSY TM HELIX"/>
    <property type="match status" value="1"/>
</dbReference>
<dbReference type="AlphaFoldDB" id="A0A1N6Z3Y3"/>
<dbReference type="EMBL" id="FTMD01000011">
    <property type="protein sequence ID" value="SIR21499.1"/>
    <property type="molecule type" value="Genomic_DNA"/>
</dbReference>
<accession>A0A1N6Z3Y3</accession>
<feature type="transmembrane region" description="Helical" evidence="1">
    <location>
        <begin position="194"/>
        <end position="212"/>
    </location>
</feature>
<dbReference type="RefSeq" id="WP_076603209.1">
    <property type="nucleotide sequence ID" value="NZ_FTMD01000011.1"/>
</dbReference>
<keyword evidence="3" id="KW-1185">Reference proteome</keyword>
<name>A0A1N6Z3Y3_9RHOO</name>
<gene>
    <name evidence="2" type="ORF">SAMN05421829_11184</name>
</gene>
<dbReference type="Pfam" id="PF16357">
    <property type="entry name" value="PepSY_TM_like_2"/>
    <property type="match status" value="1"/>
</dbReference>